<dbReference type="AlphaFoldDB" id="A0A1G7MHR1"/>
<evidence type="ECO:0000259" key="1">
    <source>
        <dbReference type="PROSITE" id="PS51459"/>
    </source>
</evidence>
<evidence type="ECO:0000313" key="2">
    <source>
        <dbReference type="EMBL" id="SDF61285.1"/>
    </source>
</evidence>
<dbReference type="PANTHER" id="PTHR39426">
    <property type="entry name" value="HOMOLOGY TO DEATH-ON-CURING PROTEIN OF PHAGE P1"/>
    <property type="match status" value="1"/>
</dbReference>
<dbReference type="InterPro" id="IPR036597">
    <property type="entry name" value="Fido-like_dom_sf"/>
</dbReference>
<reference evidence="3" key="1">
    <citation type="submission" date="2016-10" db="EMBL/GenBank/DDBJ databases">
        <authorList>
            <person name="Varghese N."/>
            <person name="Submissions S."/>
        </authorList>
    </citation>
    <scope>NUCLEOTIDE SEQUENCE [LARGE SCALE GENOMIC DNA]</scope>
    <source>
        <strain evidence="3">KHC7</strain>
    </source>
</reference>
<dbReference type="GO" id="GO:0016301">
    <property type="term" value="F:kinase activity"/>
    <property type="evidence" value="ECO:0007669"/>
    <property type="project" value="InterPro"/>
</dbReference>
<name>A0A1G7MHR1_9BACT</name>
<proteinExistence type="predicted"/>
<dbReference type="Proteomes" id="UP000199355">
    <property type="component" value="Unassembled WGS sequence"/>
</dbReference>
<evidence type="ECO:0000313" key="3">
    <source>
        <dbReference type="Proteomes" id="UP000199355"/>
    </source>
</evidence>
<dbReference type="PANTHER" id="PTHR39426:SF1">
    <property type="entry name" value="HOMOLOGY TO DEATH-ON-CURING PROTEIN OF PHAGE P1"/>
    <property type="match status" value="1"/>
</dbReference>
<dbReference type="Gene3D" id="1.20.120.1870">
    <property type="entry name" value="Fic/DOC protein, Fido domain"/>
    <property type="match status" value="1"/>
</dbReference>
<gene>
    <name evidence="2" type="ORF">SAMN05192586_1092</name>
</gene>
<feature type="domain" description="Fido" evidence="1">
    <location>
        <begin position="3"/>
        <end position="132"/>
    </location>
</feature>
<dbReference type="InterPro" id="IPR053737">
    <property type="entry name" value="Type_II_TA_Toxin"/>
</dbReference>
<dbReference type="NCBIfam" id="TIGR01550">
    <property type="entry name" value="DOC_P1"/>
    <property type="match status" value="1"/>
</dbReference>
<organism evidence="2 3">
    <name type="scientific">Desulfovibrio legallii</name>
    <dbReference type="NCBI Taxonomy" id="571438"/>
    <lineage>
        <taxon>Bacteria</taxon>
        <taxon>Pseudomonadati</taxon>
        <taxon>Thermodesulfobacteriota</taxon>
        <taxon>Desulfovibrionia</taxon>
        <taxon>Desulfovibrionales</taxon>
        <taxon>Desulfovibrionaceae</taxon>
        <taxon>Desulfovibrio</taxon>
    </lineage>
</organism>
<dbReference type="STRING" id="571438.SAMN05192586_1092"/>
<accession>A0A1G7MHR1</accession>
<sequence>MYVTANQAKAIHEALVIFFEKDGDPISPSGVKDVNMLESALFRPQTSIADVEKYNTLDDKAAALLISLIQNHPFHNGNKRTALVSTLVFYDMNNYMLLLDEDETYEFLIDIANGDICGIDKTNDEFLNVVSKWLRSHKYPYLEKFNDIKTKDFIHQCKIRGAYCKKSKNGGSHVISINGKSIRISQSTKRISSAAIKSYFSELQLSQQYSGLRFDELVNGTFASSATFQKILPLMRKLALV</sequence>
<dbReference type="PROSITE" id="PS51459">
    <property type="entry name" value="FIDO"/>
    <property type="match status" value="1"/>
</dbReference>
<dbReference type="InterPro" id="IPR006440">
    <property type="entry name" value="Doc"/>
</dbReference>
<keyword evidence="3" id="KW-1185">Reference proteome</keyword>
<dbReference type="RefSeq" id="WP_092153588.1">
    <property type="nucleotide sequence ID" value="NZ_FNBX01000009.1"/>
</dbReference>
<dbReference type="EMBL" id="FNBX01000009">
    <property type="protein sequence ID" value="SDF61285.1"/>
    <property type="molecule type" value="Genomic_DNA"/>
</dbReference>
<dbReference type="OrthoDB" id="9802752at2"/>
<dbReference type="SUPFAM" id="SSF140931">
    <property type="entry name" value="Fic-like"/>
    <property type="match status" value="1"/>
</dbReference>
<dbReference type="Pfam" id="PF02661">
    <property type="entry name" value="Fic"/>
    <property type="match status" value="1"/>
</dbReference>
<protein>
    <submittedName>
        <fullName evidence="2">Death-on-curing family protein</fullName>
    </submittedName>
</protein>
<dbReference type="InterPro" id="IPR003812">
    <property type="entry name" value="Fido"/>
</dbReference>